<dbReference type="InterPro" id="IPR000826">
    <property type="entry name" value="Formyl_rcpt-rel"/>
</dbReference>
<organism evidence="16 17">
    <name type="scientific">Leptobrachium leishanense</name>
    <name type="common">Leishan spiny toad</name>
    <dbReference type="NCBI Taxonomy" id="445787"/>
    <lineage>
        <taxon>Eukaryota</taxon>
        <taxon>Metazoa</taxon>
        <taxon>Chordata</taxon>
        <taxon>Craniata</taxon>
        <taxon>Vertebrata</taxon>
        <taxon>Euteleostomi</taxon>
        <taxon>Amphibia</taxon>
        <taxon>Batrachia</taxon>
        <taxon>Anura</taxon>
        <taxon>Pelobatoidea</taxon>
        <taxon>Megophryidae</taxon>
        <taxon>Leptobrachium</taxon>
    </lineage>
</organism>
<keyword evidence="7" id="KW-1015">Disulfide bond</keyword>
<keyword evidence="5" id="KW-0297">G-protein coupled receptor</keyword>
<dbReference type="AlphaFoldDB" id="A0A8C5WG11"/>
<dbReference type="GO" id="GO:0007200">
    <property type="term" value="P:phospholipase C-activating G protein-coupled receptor signaling pathway"/>
    <property type="evidence" value="ECO:0007669"/>
    <property type="project" value="TreeGrafter"/>
</dbReference>
<proteinExistence type="inferred from homology"/>
<evidence type="ECO:0000256" key="5">
    <source>
        <dbReference type="ARBA" id="ARBA00023040"/>
    </source>
</evidence>
<evidence type="ECO:0000256" key="6">
    <source>
        <dbReference type="ARBA" id="ARBA00023136"/>
    </source>
</evidence>
<reference evidence="16" key="1">
    <citation type="submission" date="2025-08" db="UniProtKB">
        <authorList>
            <consortium name="Ensembl"/>
        </authorList>
    </citation>
    <scope>IDENTIFICATION</scope>
</reference>
<keyword evidence="3 14" id="KW-0812">Transmembrane</keyword>
<comment type="subcellular location">
    <subcellularLocation>
        <location evidence="1">Cell membrane</location>
        <topology evidence="1">Multi-pass membrane protein</topology>
    </subcellularLocation>
</comment>
<evidence type="ECO:0000256" key="11">
    <source>
        <dbReference type="ARBA" id="ARBA00025736"/>
    </source>
</evidence>
<dbReference type="Gene3D" id="1.20.1070.10">
    <property type="entry name" value="Rhodopsin 7-helix transmembrane proteins"/>
    <property type="match status" value="1"/>
</dbReference>
<dbReference type="GO" id="GO:0004930">
    <property type="term" value="F:G protein-coupled receptor activity"/>
    <property type="evidence" value="ECO:0007669"/>
    <property type="project" value="UniProtKB-KW"/>
</dbReference>
<dbReference type="PROSITE" id="PS50262">
    <property type="entry name" value="G_PROTEIN_RECEP_F1_2"/>
    <property type="match status" value="1"/>
</dbReference>
<evidence type="ECO:0000256" key="1">
    <source>
        <dbReference type="ARBA" id="ARBA00004651"/>
    </source>
</evidence>
<keyword evidence="8" id="KW-0675">Receptor</keyword>
<dbReference type="GO" id="GO:0005886">
    <property type="term" value="C:plasma membrane"/>
    <property type="evidence" value="ECO:0007669"/>
    <property type="project" value="UniProtKB-SubCell"/>
</dbReference>
<dbReference type="SUPFAM" id="SSF81321">
    <property type="entry name" value="Family A G protein-coupled receptor-like"/>
    <property type="match status" value="1"/>
</dbReference>
<evidence type="ECO:0000256" key="12">
    <source>
        <dbReference type="ARBA" id="ARBA00037161"/>
    </source>
</evidence>
<dbReference type="GO" id="GO:0007204">
    <property type="term" value="P:positive regulation of cytosolic calcium ion concentration"/>
    <property type="evidence" value="ECO:0007669"/>
    <property type="project" value="TreeGrafter"/>
</dbReference>
<keyword evidence="2" id="KW-1003">Cell membrane</keyword>
<feature type="transmembrane region" description="Helical" evidence="14">
    <location>
        <begin position="144"/>
        <end position="164"/>
    </location>
</feature>
<evidence type="ECO:0000256" key="3">
    <source>
        <dbReference type="ARBA" id="ARBA00022692"/>
    </source>
</evidence>
<dbReference type="Proteomes" id="UP000694569">
    <property type="component" value="Unplaced"/>
</dbReference>
<feature type="transmembrane region" description="Helical" evidence="14">
    <location>
        <begin position="28"/>
        <end position="52"/>
    </location>
</feature>
<dbReference type="GO" id="GO:0004875">
    <property type="term" value="F:complement receptor activity"/>
    <property type="evidence" value="ECO:0007669"/>
    <property type="project" value="TreeGrafter"/>
</dbReference>
<comment type="function">
    <text evidence="12">Orphan receptor; could be a chemoattractant receptor.</text>
</comment>
<evidence type="ECO:0000256" key="2">
    <source>
        <dbReference type="ARBA" id="ARBA00022475"/>
    </source>
</evidence>
<keyword evidence="17" id="KW-1185">Reference proteome</keyword>
<feature type="transmembrane region" description="Helical" evidence="14">
    <location>
        <begin position="241"/>
        <end position="259"/>
    </location>
</feature>
<dbReference type="InterPro" id="IPR017452">
    <property type="entry name" value="GPCR_Rhodpsn_7TM"/>
</dbReference>
<evidence type="ECO:0000313" key="16">
    <source>
        <dbReference type="Ensembl" id="ENSLLEP00000035544.1"/>
    </source>
</evidence>
<sequence length="351" mass="40956">MSWNGTPDFSINTSAASGTTNRVITTSNIFVCVVMLITFLFGFVVNSLYLWVLGFRISKTVNSIWFFHYVLTNLVYTLLLPFIAVYMLFFPDWMMGLAMCKLLNFSLSVSMFEAVFILTVISIDRYLLVFHPHWTRRHMKPRKATIICVFLWGLAFLCSSPYIVLRQLRKENATTVCFNDFSLSGKREEQQDQEKIKWSLFTFRVLAGYLLPFFIMSFCYFRIAVKMRKEKLAKSSKPYKVIFIAVLSFFVCWLPYHMWYGMSVEKGRFQETTLRALRILTVCLACFNFCFTPIFYLFIIESFRKMFKKSILSLIESVLNEAFVSVSKSVEDKATPHSSSMVKDESQVHKN</sequence>
<evidence type="ECO:0000256" key="4">
    <source>
        <dbReference type="ARBA" id="ARBA00022989"/>
    </source>
</evidence>
<dbReference type="GO" id="GO:0006954">
    <property type="term" value="P:inflammatory response"/>
    <property type="evidence" value="ECO:0007669"/>
    <property type="project" value="TreeGrafter"/>
</dbReference>
<evidence type="ECO:0000256" key="7">
    <source>
        <dbReference type="ARBA" id="ARBA00023157"/>
    </source>
</evidence>
<dbReference type="Ensembl" id="ENSLLET00000036894.1">
    <property type="protein sequence ID" value="ENSLLEP00000035544.1"/>
    <property type="gene ID" value="ENSLLEG00000022492.1"/>
</dbReference>
<protein>
    <recommendedName>
        <fullName evidence="13">Probable G-protein coupled receptor 33</fullName>
    </recommendedName>
</protein>
<evidence type="ECO:0000256" key="8">
    <source>
        <dbReference type="ARBA" id="ARBA00023170"/>
    </source>
</evidence>
<feature type="domain" description="G-protein coupled receptors family 1 profile" evidence="15">
    <location>
        <begin position="45"/>
        <end position="296"/>
    </location>
</feature>
<dbReference type="OrthoDB" id="6117944at2759"/>
<accession>A0A8C5WG11</accession>
<keyword evidence="9" id="KW-0325">Glycoprotein</keyword>
<reference evidence="16" key="2">
    <citation type="submission" date="2025-09" db="UniProtKB">
        <authorList>
            <consortium name="Ensembl"/>
        </authorList>
    </citation>
    <scope>IDENTIFICATION</scope>
</reference>
<keyword evidence="6 14" id="KW-0472">Membrane</keyword>
<evidence type="ECO:0000256" key="10">
    <source>
        <dbReference type="ARBA" id="ARBA00023224"/>
    </source>
</evidence>
<comment type="similarity">
    <text evidence="11">Belongs to the chemokine-like receptor (CMKLR) family.</text>
</comment>
<keyword evidence="10" id="KW-0807">Transducer</keyword>
<evidence type="ECO:0000313" key="17">
    <source>
        <dbReference type="Proteomes" id="UP000694569"/>
    </source>
</evidence>
<name>A0A8C5WG11_9ANUR</name>
<evidence type="ECO:0000256" key="9">
    <source>
        <dbReference type="ARBA" id="ARBA00023180"/>
    </source>
</evidence>
<feature type="transmembrane region" description="Helical" evidence="14">
    <location>
        <begin position="102"/>
        <end position="123"/>
    </location>
</feature>
<feature type="transmembrane region" description="Helical" evidence="14">
    <location>
        <begin position="279"/>
        <end position="299"/>
    </location>
</feature>
<evidence type="ECO:0000259" key="15">
    <source>
        <dbReference type="PROSITE" id="PS50262"/>
    </source>
</evidence>
<evidence type="ECO:0000256" key="13">
    <source>
        <dbReference type="ARBA" id="ARBA00039587"/>
    </source>
</evidence>
<evidence type="ECO:0000256" key="14">
    <source>
        <dbReference type="SAM" id="Phobius"/>
    </source>
</evidence>
<dbReference type="PRINTS" id="PR00526">
    <property type="entry name" value="FMETLEUPHER"/>
</dbReference>
<dbReference type="PANTHER" id="PTHR24225">
    <property type="entry name" value="CHEMOTACTIC RECEPTOR"/>
    <property type="match status" value="1"/>
</dbReference>
<dbReference type="PANTHER" id="PTHR24225:SF5">
    <property type="entry name" value="G-PROTEIN COUPLED RECEPTOR 33-RELATED"/>
    <property type="match status" value="1"/>
</dbReference>
<dbReference type="Pfam" id="PF00001">
    <property type="entry name" value="7tm_1"/>
    <property type="match status" value="1"/>
</dbReference>
<dbReference type="GeneTree" id="ENSGT01140000282544"/>
<feature type="transmembrane region" description="Helical" evidence="14">
    <location>
        <begin position="201"/>
        <end position="221"/>
    </location>
</feature>
<feature type="transmembrane region" description="Helical" evidence="14">
    <location>
        <begin position="64"/>
        <end position="90"/>
    </location>
</feature>
<dbReference type="PRINTS" id="PR00237">
    <property type="entry name" value="GPCRRHODOPSN"/>
</dbReference>
<dbReference type="InterPro" id="IPR000276">
    <property type="entry name" value="GPCR_Rhodpsn"/>
</dbReference>
<keyword evidence="4 14" id="KW-1133">Transmembrane helix</keyword>